<keyword evidence="4" id="KW-1185">Reference proteome</keyword>
<dbReference type="Gene3D" id="2.60.40.4270">
    <property type="entry name" value="Listeria-Bacteroides repeat domain"/>
    <property type="match status" value="9"/>
</dbReference>
<keyword evidence="3" id="KW-0614">Plasmid</keyword>
<dbReference type="Proteomes" id="UP001354989">
    <property type="component" value="Plasmid pPP1"/>
</dbReference>
<protein>
    <recommendedName>
        <fullName evidence="2">Secretion system C-terminal sorting domain-containing protein</fullName>
    </recommendedName>
</protein>
<dbReference type="InterPro" id="IPR042229">
    <property type="entry name" value="Listeria/Bacterioides_rpt_sf"/>
</dbReference>
<evidence type="ECO:0000313" key="3">
    <source>
        <dbReference type="EMBL" id="BDD00651.1"/>
    </source>
</evidence>
<name>A0ABM7VIQ0_9BACT</name>
<dbReference type="Pfam" id="PF09479">
    <property type="entry name" value="Flg_new"/>
    <property type="match status" value="9"/>
</dbReference>
<dbReference type="RefSeq" id="WP_421953319.1">
    <property type="nucleotide sequence ID" value="NZ_AP025293.1"/>
</dbReference>
<dbReference type="InterPro" id="IPR026444">
    <property type="entry name" value="Secre_tail"/>
</dbReference>
<gene>
    <name evidence="3" type="ORF">PEPS_29310</name>
</gene>
<dbReference type="NCBIfam" id="TIGR04183">
    <property type="entry name" value="Por_Secre_tail"/>
    <property type="match status" value="1"/>
</dbReference>
<organism evidence="3 4">
    <name type="scientific">Persicobacter psychrovividus</name>
    <dbReference type="NCBI Taxonomy" id="387638"/>
    <lineage>
        <taxon>Bacteria</taxon>
        <taxon>Pseudomonadati</taxon>
        <taxon>Bacteroidota</taxon>
        <taxon>Cytophagia</taxon>
        <taxon>Cytophagales</taxon>
        <taxon>Persicobacteraceae</taxon>
        <taxon>Persicobacter</taxon>
    </lineage>
</organism>
<dbReference type="Pfam" id="PF18962">
    <property type="entry name" value="Por_Secre_tail"/>
    <property type="match status" value="1"/>
</dbReference>
<evidence type="ECO:0000259" key="2">
    <source>
        <dbReference type="Pfam" id="PF18962"/>
    </source>
</evidence>
<sequence length="708" mass="76803">MNDSGNPANYNIESATFTLLPATKDGYNFDGWYDQNNQMVTEITAGSMGDITLTAGFSTISYTINYELNGGMNDSGNPANYNIESATFALLPATKDGYNFDGWYDQNNQMVTEITAGSLGDITLTAGFSTISYAINYQLNGGANDSGNPANYNIESATFSLLPATKDGYNFDGWYDQNDQMITEITAGSMGDITLTAGFSTISYTINYELNGGMNDDNNIVHYNIESATFALLPATKDGYNFDGWYDQNNQMVTEITAGSMGDITLTAGFSTISYTINYELNGGMNDDNNIVHYNIESATFTLLPATKDGYNFDGWYDENNQMVTEITAGSMGDITLTAGFSTISYTINYELNGGLNDGGNPANYNIESATFALLPATKDGYNFDGWYDENDQMVTEITAGSMGDITLTAGFSTISYTINYELNGGMNDSGNPANYNIESATFALLPATKDGYNFDGWYDENDQMVTEITAGSMGDITLTAGFSTISYAINYELNGGVNAAENPAEYTLADAFTLADAEKTAYDFMGWFDNAEFTGEAITEVTAGTSGALTFHAKFEATVYTITYHLDGGVNDGENPEAYTVKETITLADAQKDDYTFEGWYLNADLTGDAVVEISETSGHLDLYAKFQKVLNTSVAQQNVKIFPNPAADHIFIEGGAGSQVVFFTPDGKAMMTQSLSLATQRIDISTLSSGLYIVKIDHKVFKLYIR</sequence>
<evidence type="ECO:0000256" key="1">
    <source>
        <dbReference type="ARBA" id="ARBA00004196"/>
    </source>
</evidence>
<dbReference type="InterPro" id="IPR013378">
    <property type="entry name" value="InlB-like_B-rpt"/>
</dbReference>
<proteinExistence type="predicted"/>
<feature type="domain" description="Secretion system C-terminal sorting" evidence="2">
    <location>
        <begin position="643"/>
        <end position="701"/>
    </location>
</feature>
<dbReference type="NCBIfam" id="TIGR02543">
    <property type="entry name" value="List_Bact_rpt"/>
    <property type="match status" value="8"/>
</dbReference>
<dbReference type="EMBL" id="AP025293">
    <property type="protein sequence ID" value="BDD00651.1"/>
    <property type="molecule type" value="Genomic_DNA"/>
</dbReference>
<evidence type="ECO:0000313" key="4">
    <source>
        <dbReference type="Proteomes" id="UP001354989"/>
    </source>
</evidence>
<accession>A0ABM7VIQ0</accession>
<comment type="subcellular location">
    <subcellularLocation>
        <location evidence="1">Cell envelope</location>
    </subcellularLocation>
</comment>
<reference evidence="3 4" key="1">
    <citation type="submission" date="2021-12" db="EMBL/GenBank/DDBJ databases">
        <title>Genome sequencing of bacteria with rrn-lacking chromosome and rrn-plasmid.</title>
        <authorList>
            <person name="Anda M."/>
            <person name="Iwasaki W."/>
        </authorList>
    </citation>
    <scope>NUCLEOTIDE SEQUENCE [LARGE SCALE GENOMIC DNA]</scope>
    <source>
        <strain evidence="3 4">NBRC 101262</strain>
        <plasmid evidence="3 4">pPP1</plasmid>
    </source>
</reference>
<geneLocation type="plasmid" evidence="3 4">
    <name>pPP1</name>
</geneLocation>